<evidence type="ECO:0000256" key="7">
    <source>
        <dbReference type="ARBA" id="ARBA00022824"/>
    </source>
</evidence>
<evidence type="ECO:0000256" key="14">
    <source>
        <dbReference type="SAM" id="Phobius"/>
    </source>
</evidence>
<dbReference type="GO" id="GO:0005262">
    <property type="term" value="F:calcium channel activity"/>
    <property type="evidence" value="ECO:0007669"/>
    <property type="project" value="UniProtKB-KW"/>
</dbReference>
<keyword evidence="7" id="KW-0256">Endoplasmic reticulum</keyword>
<evidence type="ECO:0000256" key="13">
    <source>
        <dbReference type="ARBA" id="ARBA00023303"/>
    </source>
</evidence>
<comment type="subcellular location">
    <subcellularLocation>
        <location evidence="1">Endoplasmic reticulum membrane</location>
        <topology evidence="1">Multi-pass membrane protein</topology>
    </subcellularLocation>
</comment>
<evidence type="ECO:0000256" key="6">
    <source>
        <dbReference type="ARBA" id="ARBA00022692"/>
    </source>
</evidence>
<dbReference type="GO" id="GO:0032469">
    <property type="term" value="P:endoplasmic reticulum calcium ion homeostasis"/>
    <property type="evidence" value="ECO:0007669"/>
    <property type="project" value="InterPro"/>
</dbReference>
<evidence type="ECO:0000256" key="12">
    <source>
        <dbReference type="ARBA" id="ARBA00023136"/>
    </source>
</evidence>
<keyword evidence="16" id="KW-1185">Reference proteome</keyword>
<keyword evidence="6 14" id="KW-0812">Transmembrane</keyword>
<keyword evidence="8" id="KW-0106">Calcium</keyword>
<evidence type="ECO:0000256" key="4">
    <source>
        <dbReference type="ARBA" id="ARBA00022568"/>
    </source>
</evidence>
<dbReference type="OrthoDB" id="342726at2759"/>
<keyword evidence="9 14" id="KW-1133">Transmembrane helix</keyword>
<dbReference type="SMART" id="SM01415">
    <property type="entry name" value="DUF106"/>
    <property type="match status" value="1"/>
</dbReference>
<protein>
    <submittedName>
        <fullName evidence="15">Pnas-related</fullName>
    </submittedName>
</protein>
<keyword evidence="5" id="KW-0107">Calcium channel</keyword>
<dbReference type="PANTHER" id="PTHR20917:SF0">
    <property type="entry name" value="CALCIUM LOAD-ACTIVATED CALCIUM CHANNEL"/>
    <property type="match status" value="1"/>
</dbReference>
<keyword evidence="10" id="KW-0175">Coiled coil</keyword>
<keyword evidence="3" id="KW-0813">Transport</keyword>
<name>A0A9Q0L6F5_ANAIG</name>
<dbReference type="Proteomes" id="UP001149090">
    <property type="component" value="Unassembled WGS sequence"/>
</dbReference>
<evidence type="ECO:0000256" key="2">
    <source>
        <dbReference type="ARBA" id="ARBA00006537"/>
    </source>
</evidence>
<comment type="similarity">
    <text evidence="2">Belongs to the TMCO1 family.</text>
</comment>
<keyword evidence="4" id="KW-0109">Calcium transport</keyword>
<proteinExistence type="inferred from homology"/>
<keyword evidence="13" id="KW-0407">Ion channel</keyword>
<keyword evidence="12 14" id="KW-0472">Membrane</keyword>
<reference evidence="15" key="1">
    <citation type="submission" date="2022-10" db="EMBL/GenBank/DDBJ databases">
        <title>Novel sulphate-reducing endosymbionts in the free-living metamonad Anaeramoeba.</title>
        <authorList>
            <person name="Jerlstrom-Hultqvist J."/>
            <person name="Cepicka I."/>
            <person name="Gallot-Lavallee L."/>
            <person name="Salas-Leiva D."/>
            <person name="Curtis B.A."/>
            <person name="Zahonova K."/>
            <person name="Pipaliya S."/>
            <person name="Dacks J."/>
            <person name="Roger A.J."/>
        </authorList>
    </citation>
    <scope>NUCLEOTIDE SEQUENCE</scope>
    <source>
        <strain evidence="15">BMAN</strain>
    </source>
</reference>
<dbReference type="EMBL" id="JAPDFW010000139">
    <property type="protein sequence ID" value="KAJ5066604.1"/>
    <property type="molecule type" value="Genomic_DNA"/>
</dbReference>
<organism evidence="15 16">
    <name type="scientific">Anaeramoeba ignava</name>
    <name type="common">Anaerobic marine amoeba</name>
    <dbReference type="NCBI Taxonomy" id="1746090"/>
    <lineage>
        <taxon>Eukaryota</taxon>
        <taxon>Metamonada</taxon>
        <taxon>Anaeramoebidae</taxon>
        <taxon>Anaeramoeba</taxon>
    </lineage>
</organism>
<evidence type="ECO:0000256" key="9">
    <source>
        <dbReference type="ARBA" id="ARBA00022989"/>
    </source>
</evidence>
<dbReference type="PANTHER" id="PTHR20917">
    <property type="entry name" value="PNAS-RELATED"/>
    <property type="match status" value="1"/>
</dbReference>
<evidence type="ECO:0000256" key="1">
    <source>
        <dbReference type="ARBA" id="ARBA00004477"/>
    </source>
</evidence>
<dbReference type="Pfam" id="PF01956">
    <property type="entry name" value="EMC3_TMCO1"/>
    <property type="match status" value="1"/>
</dbReference>
<dbReference type="OMA" id="GMFGDFK"/>
<evidence type="ECO:0000313" key="15">
    <source>
        <dbReference type="EMBL" id="KAJ5066604.1"/>
    </source>
</evidence>
<evidence type="ECO:0000256" key="5">
    <source>
        <dbReference type="ARBA" id="ARBA00022673"/>
    </source>
</evidence>
<dbReference type="InterPro" id="IPR002809">
    <property type="entry name" value="EMC3/TMCO1"/>
</dbReference>
<dbReference type="GO" id="GO:0005789">
    <property type="term" value="C:endoplasmic reticulum membrane"/>
    <property type="evidence" value="ECO:0007669"/>
    <property type="project" value="UniProtKB-SubCell"/>
</dbReference>
<evidence type="ECO:0000256" key="11">
    <source>
        <dbReference type="ARBA" id="ARBA00023065"/>
    </source>
</evidence>
<sequence length="184" mass="20891">MLDYLDSLWVIFVAMIGTILTEVINYILIYRHDSYKALKEKIETRSEKLLKEKNVRIHAGNEKSQNKTINILTEDLKDLNMQLTQKKMVSTVATGVAAFFLFGTLRKSLNGVVVGKIPFEPFSLVTKISHRGLPGTDYTECSFAFILALAMMVLREITRRLTGFEPKKNEAPSILAPPDNWQPK</sequence>
<feature type="transmembrane region" description="Helical" evidence="14">
    <location>
        <begin position="6"/>
        <end position="29"/>
    </location>
</feature>
<evidence type="ECO:0000256" key="8">
    <source>
        <dbReference type="ARBA" id="ARBA00022837"/>
    </source>
</evidence>
<gene>
    <name evidence="15" type="ORF">M0811_13459</name>
</gene>
<dbReference type="InterPro" id="IPR008559">
    <property type="entry name" value="TMCO1"/>
</dbReference>
<keyword evidence="11" id="KW-0406">Ion transport</keyword>
<comment type="caution">
    <text evidence="15">The sequence shown here is derived from an EMBL/GenBank/DDBJ whole genome shotgun (WGS) entry which is preliminary data.</text>
</comment>
<evidence type="ECO:0000256" key="10">
    <source>
        <dbReference type="ARBA" id="ARBA00023054"/>
    </source>
</evidence>
<feature type="transmembrane region" description="Helical" evidence="14">
    <location>
        <begin position="88"/>
        <end position="105"/>
    </location>
</feature>
<dbReference type="AlphaFoldDB" id="A0A9Q0L6F5"/>
<accession>A0A9Q0L6F5</accession>
<evidence type="ECO:0000313" key="16">
    <source>
        <dbReference type="Proteomes" id="UP001149090"/>
    </source>
</evidence>
<evidence type="ECO:0000256" key="3">
    <source>
        <dbReference type="ARBA" id="ARBA00022448"/>
    </source>
</evidence>